<protein>
    <recommendedName>
        <fullName evidence="3">YqaJ viral recombinase domain-containing protein</fullName>
    </recommendedName>
</protein>
<proteinExistence type="predicted"/>
<dbReference type="EMBL" id="CP111019">
    <property type="protein sequence ID" value="WAR11714.1"/>
    <property type="molecule type" value="Genomic_DNA"/>
</dbReference>
<dbReference type="SUPFAM" id="SSF52980">
    <property type="entry name" value="Restriction endonuclease-like"/>
    <property type="match status" value="1"/>
</dbReference>
<reference evidence="1" key="1">
    <citation type="submission" date="2022-11" db="EMBL/GenBank/DDBJ databases">
        <title>Centuries of genome instability and evolution in soft-shell clam transmissible cancer (bioRxiv).</title>
        <authorList>
            <person name="Hart S.F.M."/>
            <person name="Yonemitsu M.A."/>
            <person name="Giersch R.M."/>
            <person name="Beal B.F."/>
            <person name="Arriagada G."/>
            <person name="Davis B.W."/>
            <person name="Ostrander E.A."/>
            <person name="Goff S.P."/>
            <person name="Metzger M.J."/>
        </authorList>
    </citation>
    <scope>NUCLEOTIDE SEQUENCE</scope>
    <source>
        <strain evidence="1">MELC-2E11</strain>
        <tissue evidence="1">Siphon/mantle</tissue>
    </source>
</reference>
<dbReference type="InterPro" id="IPR011335">
    <property type="entry name" value="Restrct_endonuc-II-like"/>
</dbReference>
<gene>
    <name evidence="1" type="ORF">MAR_025894</name>
</gene>
<sequence length="70" mass="7499">MMNYLPGRMGLLQSQAAPPICMEHSNTFSFLGATSDAIVCDNGESGIVEIKCPYSARNMTIAETCNGIPE</sequence>
<dbReference type="Gene3D" id="3.90.320.10">
    <property type="match status" value="1"/>
</dbReference>
<accession>A0ABY7ERF8</accession>
<keyword evidence="2" id="KW-1185">Reference proteome</keyword>
<name>A0ABY7ERF8_MYAAR</name>
<dbReference type="PANTHER" id="PTHR46609:SF8">
    <property type="entry name" value="YQAJ VIRAL RECOMBINASE DOMAIN-CONTAINING PROTEIN"/>
    <property type="match status" value="1"/>
</dbReference>
<organism evidence="1 2">
    <name type="scientific">Mya arenaria</name>
    <name type="common">Soft-shell clam</name>
    <dbReference type="NCBI Taxonomy" id="6604"/>
    <lineage>
        <taxon>Eukaryota</taxon>
        <taxon>Metazoa</taxon>
        <taxon>Spiralia</taxon>
        <taxon>Lophotrochozoa</taxon>
        <taxon>Mollusca</taxon>
        <taxon>Bivalvia</taxon>
        <taxon>Autobranchia</taxon>
        <taxon>Heteroconchia</taxon>
        <taxon>Euheterodonta</taxon>
        <taxon>Imparidentia</taxon>
        <taxon>Neoheterodontei</taxon>
        <taxon>Myida</taxon>
        <taxon>Myoidea</taxon>
        <taxon>Myidae</taxon>
        <taxon>Mya</taxon>
    </lineage>
</organism>
<dbReference type="PANTHER" id="PTHR46609">
    <property type="entry name" value="EXONUCLEASE, PHAGE-TYPE/RECB, C-TERMINAL DOMAIN-CONTAINING PROTEIN"/>
    <property type="match status" value="1"/>
</dbReference>
<dbReference type="Proteomes" id="UP001164746">
    <property type="component" value="Chromosome 8"/>
</dbReference>
<evidence type="ECO:0000313" key="1">
    <source>
        <dbReference type="EMBL" id="WAR11714.1"/>
    </source>
</evidence>
<evidence type="ECO:0008006" key="3">
    <source>
        <dbReference type="Google" id="ProtNLM"/>
    </source>
</evidence>
<evidence type="ECO:0000313" key="2">
    <source>
        <dbReference type="Proteomes" id="UP001164746"/>
    </source>
</evidence>
<dbReference type="InterPro" id="IPR051703">
    <property type="entry name" value="NF-kappa-B_Signaling_Reg"/>
</dbReference>
<dbReference type="InterPro" id="IPR011604">
    <property type="entry name" value="PDDEXK-like_dom_sf"/>
</dbReference>